<name>A0A9Q3D8Z1_9BASI</name>
<evidence type="ECO:0000313" key="3">
    <source>
        <dbReference type="Proteomes" id="UP000765509"/>
    </source>
</evidence>
<accession>A0A9Q3D8Z1</accession>
<dbReference type="AlphaFoldDB" id="A0A9Q3D8Z1"/>
<dbReference type="Proteomes" id="UP000765509">
    <property type="component" value="Unassembled WGS sequence"/>
</dbReference>
<evidence type="ECO:0000256" key="1">
    <source>
        <dbReference type="SAM" id="SignalP"/>
    </source>
</evidence>
<dbReference type="InterPro" id="IPR025638">
    <property type="entry name" value="DUF4336"/>
</dbReference>
<comment type="caution">
    <text evidence="2">The sequence shown here is derived from an EMBL/GenBank/DDBJ whole genome shotgun (WGS) entry which is preliminary data.</text>
</comment>
<feature type="signal peptide" evidence="1">
    <location>
        <begin position="1"/>
        <end position="28"/>
    </location>
</feature>
<feature type="chain" id="PRO_5040432498" evidence="1">
    <location>
        <begin position="29"/>
        <end position="519"/>
    </location>
</feature>
<dbReference type="OrthoDB" id="421671at2759"/>
<organism evidence="2 3">
    <name type="scientific">Austropuccinia psidii MF-1</name>
    <dbReference type="NCBI Taxonomy" id="1389203"/>
    <lineage>
        <taxon>Eukaryota</taxon>
        <taxon>Fungi</taxon>
        <taxon>Dikarya</taxon>
        <taxon>Basidiomycota</taxon>
        <taxon>Pucciniomycotina</taxon>
        <taxon>Pucciniomycetes</taxon>
        <taxon>Pucciniales</taxon>
        <taxon>Sphaerophragmiaceae</taxon>
        <taxon>Austropuccinia</taxon>
    </lineage>
</organism>
<dbReference type="EMBL" id="AVOT02015056">
    <property type="protein sequence ID" value="MBW0499039.1"/>
    <property type="molecule type" value="Genomic_DNA"/>
</dbReference>
<protein>
    <submittedName>
        <fullName evidence="2">Uncharacterized protein</fullName>
    </submittedName>
</protein>
<keyword evidence="3" id="KW-1185">Reference proteome</keyword>
<dbReference type="PANTHER" id="PTHR33835">
    <property type="entry name" value="YALI0C07656P"/>
    <property type="match status" value="1"/>
</dbReference>
<gene>
    <name evidence="2" type="ORF">O181_038754</name>
</gene>
<dbReference type="SUPFAM" id="SSF56281">
    <property type="entry name" value="Metallo-hydrolase/oxidoreductase"/>
    <property type="match status" value="1"/>
</dbReference>
<dbReference type="PANTHER" id="PTHR33835:SF1">
    <property type="entry name" value="METALLO-BETA-LACTAMASE DOMAIN-CONTAINING PROTEIN"/>
    <property type="match status" value="1"/>
</dbReference>
<reference evidence="2" key="1">
    <citation type="submission" date="2021-03" db="EMBL/GenBank/DDBJ databases">
        <title>Draft genome sequence of rust myrtle Austropuccinia psidii MF-1, a brazilian biotype.</title>
        <authorList>
            <person name="Quecine M.C."/>
            <person name="Pachon D.M.R."/>
            <person name="Bonatelli M.L."/>
            <person name="Correr F.H."/>
            <person name="Franceschini L.M."/>
            <person name="Leite T.F."/>
            <person name="Margarido G.R.A."/>
            <person name="Almeida C.A."/>
            <person name="Ferrarezi J.A."/>
            <person name="Labate C.A."/>
        </authorList>
    </citation>
    <scope>NUCLEOTIDE SEQUENCE</scope>
    <source>
        <strain evidence="2">MF-1</strain>
    </source>
</reference>
<sequence>MWFTSIKRRNLLLLIRCALLKVIPNSCAKLIEEISKAIESISHRPFIDDDGPQVCLNDLLSEMDADDEQAKGWTHESSEATQIRRVVSYLSSLLWVLVFFAPQKSVKAPWISGVACKSSRATVPMDAPSGLSATIFYPGAASYILDSFEGLKKPRVTAERPIPIGLTPTVFVLWTSAAEFSLVLDFRINSNWSLCERGVVDRTCSEECLGEAARKYDVTKNLKIRHHRWYTVFNTFQVAVCAKIRLISPTHQAGPSIQSMSDIVIREVVANTILTFSKPFKRLGLVPIGGRSTAVKLSNSTVWLLASTPLNDETERKLEQLGPVKYIVVVDLEHTLFTPQYAKAYPQAKIFGPEGLAQKLGLNVLEWTRDQNPLDCVDDSVLKNEIKAEYFDGFVNKDIAFLHVPSKTLIEGDLLFNLPPTEQYSKSPESATNIWSKFFAFKPNSIFHQRFLYNIAATNKKAMARSAFKVSRWDFDRIIPCHGDVIETGGKTAWRDAFALYLKDVEAGKFPGVGSDNEK</sequence>
<dbReference type="Gene3D" id="3.60.15.10">
    <property type="entry name" value="Ribonuclease Z/Hydroxyacylglutathione hydrolase-like"/>
    <property type="match status" value="1"/>
</dbReference>
<proteinExistence type="predicted"/>
<dbReference type="InterPro" id="IPR036866">
    <property type="entry name" value="RibonucZ/Hydroxyglut_hydro"/>
</dbReference>
<keyword evidence="1" id="KW-0732">Signal</keyword>
<evidence type="ECO:0000313" key="2">
    <source>
        <dbReference type="EMBL" id="MBW0499039.1"/>
    </source>
</evidence>